<evidence type="ECO:0000313" key="1">
    <source>
        <dbReference type="EMBL" id="EAW15660.1"/>
    </source>
</evidence>
<dbReference type="GeneID" id="4584072"/>
<dbReference type="AlphaFoldDB" id="A1DLI9"/>
<sequence>MPVQFADREGALAAARKEVPFSLTKPHESLIILMDPARPLEWVSRNGIDQKKDVKNENHQNAVLLYTRGVEPDEPCKSCANGAGTFRRCIAAPDFLINEERRSLFVGACANCVWNSKGSQCSFYLGKGHGWDTKHDSMFLQRGGLLATMNGNPVRQISFTTNPNRTCMCPIALILIMALRFGQIETDITTCLYTAQTRPSEIILREN</sequence>
<protein>
    <submittedName>
        <fullName evidence="1">Uncharacterized protein</fullName>
    </submittedName>
</protein>
<dbReference type="InterPro" id="IPR022190">
    <property type="entry name" value="DUF3716"/>
</dbReference>
<dbReference type="EMBL" id="DS027698">
    <property type="protein sequence ID" value="EAW15660.1"/>
    <property type="molecule type" value="Genomic_DNA"/>
</dbReference>
<proteinExistence type="predicted"/>
<organism evidence="1 2">
    <name type="scientific">Neosartorya fischeri (strain ATCC 1020 / DSM 3700 / CBS 544.65 / FGSC A1164 / JCM 1740 / NRRL 181 / WB 181)</name>
    <name type="common">Aspergillus fischerianus</name>
    <dbReference type="NCBI Taxonomy" id="331117"/>
    <lineage>
        <taxon>Eukaryota</taxon>
        <taxon>Fungi</taxon>
        <taxon>Dikarya</taxon>
        <taxon>Ascomycota</taxon>
        <taxon>Pezizomycotina</taxon>
        <taxon>Eurotiomycetes</taxon>
        <taxon>Eurotiomycetidae</taxon>
        <taxon>Eurotiales</taxon>
        <taxon>Aspergillaceae</taxon>
        <taxon>Aspergillus</taxon>
        <taxon>Aspergillus subgen. Fumigati</taxon>
    </lineage>
</organism>
<name>A1DLI9_NEOFI</name>
<evidence type="ECO:0000313" key="2">
    <source>
        <dbReference type="Proteomes" id="UP000006702"/>
    </source>
</evidence>
<dbReference type="OMA" id="PCKSCAN"/>
<gene>
    <name evidence="1" type="ORF">NFIA_050020</name>
</gene>
<keyword evidence="2" id="KW-1185">Reference proteome</keyword>
<dbReference type="RefSeq" id="XP_001257557.1">
    <property type="nucleotide sequence ID" value="XM_001257556.1"/>
</dbReference>
<dbReference type="Pfam" id="PF12511">
    <property type="entry name" value="DUF3716"/>
    <property type="match status" value="1"/>
</dbReference>
<reference evidence="2" key="1">
    <citation type="journal article" date="2008" name="PLoS Genet.">
        <title>Genomic islands in the pathogenic filamentous fungus Aspergillus fumigatus.</title>
        <authorList>
            <person name="Fedorova N.D."/>
            <person name="Khaldi N."/>
            <person name="Joardar V.S."/>
            <person name="Maiti R."/>
            <person name="Amedeo P."/>
            <person name="Anderson M.J."/>
            <person name="Crabtree J."/>
            <person name="Silva J.C."/>
            <person name="Badger J.H."/>
            <person name="Albarraq A."/>
            <person name="Angiuoli S."/>
            <person name="Bussey H."/>
            <person name="Bowyer P."/>
            <person name="Cotty P.J."/>
            <person name="Dyer P.S."/>
            <person name="Egan A."/>
            <person name="Galens K."/>
            <person name="Fraser-Liggett C.M."/>
            <person name="Haas B.J."/>
            <person name="Inman J.M."/>
            <person name="Kent R."/>
            <person name="Lemieux S."/>
            <person name="Malavazi I."/>
            <person name="Orvis J."/>
            <person name="Roemer T."/>
            <person name="Ronning C.M."/>
            <person name="Sundaram J.P."/>
            <person name="Sutton G."/>
            <person name="Turner G."/>
            <person name="Venter J.C."/>
            <person name="White O.R."/>
            <person name="Whitty B.R."/>
            <person name="Youngman P."/>
            <person name="Wolfe K.H."/>
            <person name="Goldman G.H."/>
            <person name="Wortman J.R."/>
            <person name="Jiang B."/>
            <person name="Denning D.W."/>
            <person name="Nierman W.C."/>
        </authorList>
    </citation>
    <scope>NUCLEOTIDE SEQUENCE [LARGE SCALE GENOMIC DNA]</scope>
    <source>
        <strain evidence="2">ATCC 1020 / DSM 3700 / CBS 544.65 / FGSC A1164 / JCM 1740 / NRRL 181 / WB 181</strain>
    </source>
</reference>
<dbReference type="Proteomes" id="UP000006702">
    <property type="component" value="Unassembled WGS sequence"/>
</dbReference>
<dbReference type="HOGENOM" id="CLU_1326710_0_0_1"/>
<accession>A1DLI9</accession>
<dbReference type="KEGG" id="nfi:NFIA_050020"/>
<dbReference type="OrthoDB" id="4499406at2759"/>
<dbReference type="VEuPathDB" id="FungiDB:NFIA_050020"/>